<comment type="similarity">
    <text evidence="2 11 13">Belongs to the TonB-dependent receptor family.</text>
</comment>
<proteinExistence type="inferred from homology"/>
<feature type="domain" description="TonB-dependent receptor-like beta-barrel" evidence="15">
    <location>
        <begin position="252"/>
        <end position="623"/>
    </location>
</feature>
<evidence type="ECO:0000256" key="2">
    <source>
        <dbReference type="ARBA" id="ARBA00009810"/>
    </source>
</evidence>
<dbReference type="InterPro" id="IPR037066">
    <property type="entry name" value="Plug_dom_sf"/>
</dbReference>
<feature type="chain" id="PRO_5047145878" evidence="14">
    <location>
        <begin position="32"/>
        <end position="661"/>
    </location>
</feature>
<evidence type="ECO:0000256" key="9">
    <source>
        <dbReference type="ARBA" id="ARBA00023170"/>
    </source>
</evidence>
<gene>
    <name evidence="17" type="ORF">ACFOW7_04795</name>
</gene>
<evidence type="ECO:0000256" key="7">
    <source>
        <dbReference type="ARBA" id="ARBA00023077"/>
    </source>
</evidence>
<dbReference type="Proteomes" id="UP001595791">
    <property type="component" value="Unassembled WGS sequence"/>
</dbReference>
<dbReference type="InterPro" id="IPR039426">
    <property type="entry name" value="TonB-dep_rcpt-like"/>
</dbReference>
<dbReference type="SUPFAM" id="SSF56935">
    <property type="entry name" value="Porins"/>
    <property type="match status" value="1"/>
</dbReference>
<evidence type="ECO:0000259" key="16">
    <source>
        <dbReference type="Pfam" id="PF07715"/>
    </source>
</evidence>
<dbReference type="InterPro" id="IPR012910">
    <property type="entry name" value="Plug_dom"/>
</dbReference>
<dbReference type="InterPro" id="IPR036942">
    <property type="entry name" value="Beta-barrel_TonB_sf"/>
</dbReference>
<comment type="subcellular location">
    <subcellularLocation>
        <location evidence="1 11">Cell outer membrane</location>
        <topology evidence="1 11">Multi-pass membrane protein</topology>
    </subcellularLocation>
</comment>
<comment type="caution">
    <text evidence="17">The sequence shown here is derived from an EMBL/GenBank/DDBJ whole genome shotgun (WGS) entry which is preliminary data.</text>
</comment>
<evidence type="ECO:0000256" key="11">
    <source>
        <dbReference type="PROSITE-ProRule" id="PRU01360"/>
    </source>
</evidence>
<dbReference type="PANTHER" id="PTHR30069:SF41">
    <property type="entry name" value="HEME_HEMOPEXIN UTILIZATION PROTEIN C"/>
    <property type="match status" value="1"/>
</dbReference>
<dbReference type="Gene3D" id="2.40.170.20">
    <property type="entry name" value="TonB-dependent receptor, beta-barrel domain"/>
    <property type="match status" value="1"/>
</dbReference>
<dbReference type="Pfam" id="PF07715">
    <property type="entry name" value="Plug"/>
    <property type="match status" value="1"/>
</dbReference>
<evidence type="ECO:0000259" key="15">
    <source>
        <dbReference type="Pfam" id="PF00593"/>
    </source>
</evidence>
<keyword evidence="3 11" id="KW-0813">Transport</keyword>
<keyword evidence="8 11" id="KW-0472">Membrane</keyword>
<evidence type="ECO:0000313" key="17">
    <source>
        <dbReference type="EMBL" id="MFC4158678.1"/>
    </source>
</evidence>
<keyword evidence="10 11" id="KW-0998">Cell outer membrane</keyword>
<name>A0ABV8MNG9_9NEIS</name>
<evidence type="ECO:0000256" key="6">
    <source>
        <dbReference type="ARBA" id="ARBA00022729"/>
    </source>
</evidence>
<keyword evidence="18" id="KW-1185">Reference proteome</keyword>
<evidence type="ECO:0000256" key="14">
    <source>
        <dbReference type="SAM" id="SignalP"/>
    </source>
</evidence>
<feature type="domain" description="TonB-dependent receptor plug" evidence="16">
    <location>
        <begin position="65"/>
        <end position="163"/>
    </location>
</feature>
<dbReference type="PANTHER" id="PTHR30069">
    <property type="entry name" value="TONB-DEPENDENT OUTER MEMBRANE RECEPTOR"/>
    <property type="match status" value="1"/>
</dbReference>
<evidence type="ECO:0000256" key="4">
    <source>
        <dbReference type="ARBA" id="ARBA00022452"/>
    </source>
</evidence>
<keyword evidence="4 11" id="KW-1134">Transmembrane beta strand</keyword>
<dbReference type="PROSITE" id="PS52016">
    <property type="entry name" value="TONB_DEPENDENT_REC_3"/>
    <property type="match status" value="1"/>
</dbReference>
<sequence length="661" mass="72957">MSDFLRDSLGGALKPLSLALAVAFAGQAVHAAEAERKENKETQAAKQEQERLDPVLVTAERGSDTNTVVRANRIEVQQATSVQDLFKQIPEVNVAGGLPVAQKVFVRGLGERMLTVTIDGAAQPESAYHHSGQIMVDPDLLKRVEVEAGTGAATAGPGALAGAIRLTTKSADDLLRPGERIGGLVKGAYFSNSKGKKLSGNVFGRLSEQFDLLAGVSQLDSKEYRDGNGRRVANSETDVESRFIKLGARPAQGHRLELAYSEYEDEGLRNKRTNLLPAAFNPVERQRFERESTTLNYDFNSGNPLLKLHLVAYLNDNSAWLGLGKPTREHVGTRSRGFNLGNVSRLGEHKLSYGYDYRRDIGYANIAGNSLADERATVHGFYIQDEYALNDQWLLGAGTRYDRYDYRDMLGRNYESKSFSPSASIAFSPIDSLTLRLSHARALRGVGVVEPFLKQHQANASQIEAEKARNSELGLQWQQGPWTVNAAIYRQNIRHYIGYDDFRENLGDLRVPGYSASVAYQDQQLSASLGMSYARPKLNNQALGDADVLLLGTSTGRTWVAQVDYALPAQHLKFGWTGRLAEDLKHLSVPSALKKGYDVHDVYVRWLPTGKEDFNATLTVKNVFDKFYYDQGSFGYSARWGAVAGLPEPGRDVRLTVGLRF</sequence>
<dbReference type="PROSITE" id="PS01156">
    <property type="entry name" value="TONB_DEPENDENT_REC_2"/>
    <property type="match status" value="1"/>
</dbReference>
<protein>
    <submittedName>
        <fullName evidence="17">TonB-dependent receptor domain-containing protein</fullName>
    </submittedName>
</protein>
<keyword evidence="6 14" id="KW-0732">Signal</keyword>
<evidence type="ECO:0000256" key="12">
    <source>
        <dbReference type="PROSITE-ProRule" id="PRU10144"/>
    </source>
</evidence>
<dbReference type="InterPro" id="IPR000531">
    <property type="entry name" value="Beta-barrel_TonB"/>
</dbReference>
<reference evidence="18" key="1">
    <citation type="journal article" date="2019" name="Int. J. Syst. Evol. Microbiol.">
        <title>The Global Catalogue of Microorganisms (GCM) 10K type strain sequencing project: providing services to taxonomists for standard genome sequencing and annotation.</title>
        <authorList>
            <consortium name="The Broad Institute Genomics Platform"/>
            <consortium name="The Broad Institute Genome Sequencing Center for Infectious Disease"/>
            <person name="Wu L."/>
            <person name="Ma J."/>
        </authorList>
    </citation>
    <scope>NUCLEOTIDE SEQUENCE [LARGE SCALE GENOMIC DNA]</scope>
    <source>
        <strain evidence="18">LMG 29894</strain>
    </source>
</reference>
<keyword evidence="5 11" id="KW-0812">Transmembrane</keyword>
<dbReference type="Gene3D" id="2.170.130.10">
    <property type="entry name" value="TonB-dependent receptor, plug domain"/>
    <property type="match status" value="1"/>
</dbReference>
<evidence type="ECO:0000256" key="3">
    <source>
        <dbReference type="ARBA" id="ARBA00022448"/>
    </source>
</evidence>
<dbReference type="RefSeq" id="WP_378161614.1">
    <property type="nucleotide sequence ID" value="NZ_JBHSBU010000001.1"/>
</dbReference>
<dbReference type="Pfam" id="PF00593">
    <property type="entry name" value="TonB_dep_Rec_b-barrel"/>
    <property type="match status" value="1"/>
</dbReference>
<evidence type="ECO:0000256" key="13">
    <source>
        <dbReference type="RuleBase" id="RU003357"/>
    </source>
</evidence>
<evidence type="ECO:0000256" key="5">
    <source>
        <dbReference type="ARBA" id="ARBA00022692"/>
    </source>
</evidence>
<evidence type="ECO:0000256" key="10">
    <source>
        <dbReference type="ARBA" id="ARBA00023237"/>
    </source>
</evidence>
<keyword evidence="7 13" id="KW-0798">TonB box</keyword>
<organism evidence="17 18">
    <name type="scientific">Chitinimonas lacunae</name>
    <dbReference type="NCBI Taxonomy" id="1963018"/>
    <lineage>
        <taxon>Bacteria</taxon>
        <taxon>Pseudomonadati</taxon>
        <taxon>Pseudomonadota</taxon>
        <taxon>Betaproteobacteria</taxon>
        <taxon>Neisseriales</taxon>
        <taxon>Chitinibacteraceae</taxon>
        <taxon>Chitinimonas</taxon>
    </lineage>
</organism>
<evidence type="ECO:0000256" key="8">
    <source>
        <dbReference type="ARBA" id="ARBA00023136"/>
    </source>
</evidence>
<feature type="signal peptide" evidence="14">
    <location>
        <begin position="1"/>
        <end position="31"/>
    </location>
</feature>
<dbReference type="CDD" id="cd01347">
    <property type="entry name" value="ligand_gated_channel"/>
    <property type="match status" value="1"/>
</dbReference>
<dbReference type="InterPro" id="IPR010917">
    <property type="entry name" value="TonB_rcpt_CS"/>
</dbReference>
<evidence type="ECO:0000313" key="18">
    <source>
        <dbReference type="Proteomes" id="UP001595791"/>
    </source>
</evidence>
<accession>A0ABV8MNG9</accession>
<evidence type="ECO:0000256" key="1">
    <source>
        <dbReference type="ARBA" id="ARBA00004571"/>
    </source>
</evidence>
<dbReference type="EMBL" id="JBHSBU010000001">
    <property type="protein sequence ID" value="MFC4158678.1"/>
    <property type="molecule type" value="Genomic_DNA"/>
</dbReference>
<feature type="short sequence motif" description="TonB C-terminal box" evidence="12">
    <location>
        <begin position="644"/>
        <end position="661"/>
    </location>
</feature>
<keyword evidence="9 17" id="KW-0675">Receptor</keyword>